<dbReference type="RefSeq" id="WP_168719382.1">
    <property type="nucleotide sequence ID" value="NZ_CP042909.1"/>
</dbReference>
<dbReference type="KEGG" id="tmai:FVE67_04090"/>
<dbReference type="Gene3D" id="1.10.287.950">
    <property type="entry name" value="Methyl-accepting chemotaxis protein"/>
    <property type="match status" value="1"/>
</dbReference>
<keyword evidence="7" id="KW-0812">Transmembrane</keyword>
<keyword evidence="7" id="KW-0472">Membrane</keyword>
<dbReference type="EMBL" id="CP042909">
    <property type="protein sequence ID" value="QJA06027.1"/>
    <property type="molecule type" value="Genomic_DNA"/>
</dbReference>
<dbReference type="PROSITE" id="PS50885">
    <property type="entry name" value="HAMP"/>
    <property type="match status" value="1"/>
</dbReference>
<feature type="coiled-coil region" evidence="6">
    <location>
        <begin position="111"/>
        <end position="174"/>
    </location>
</feature>
<comment type="subcellular location">
    <subcellularLocation>
        <location evidence="1">Cell inner membrane</location>
        <topology evidence="1">Multi-pass membrane protein</topology>
    </subcellularLocation>
</comment>
<name>A0A6H1WS27_9BACT</name>
<keyword evidence="2" id="KW-1003">Cell membrane</keyword>
<evidence type="ECO:0000313" key="11">
    <source>
        <dbReference type="EMBL" id="QJA06027.1"/>
    </source>
</evidence>
<feature type="domain" description="Methyl-accepting transducer" evidence="8">
    <location>
        <begin position="256"/>
        <end position="496"/>
    </location>
</feature>
<gene>
    <name evidence="11" type="ORF">FVE67_04090</name>
</gene>
<reference evidence="11 12" key="1">
    <citation type="submission" date="2019-08" db="EMBL/GenBank/DDBJ databases">
        <title>Complete genome sequence of Thermosulfurimonas marina SU872T, an anaerobic thermophilic chemolithoautotrophic bacterium isolated from a shallow marine hydrothermal vent.</title>
        <authorList>
            <person name="Allioux M."/>
            <person name="Jebbar M."/>
            <person name="Slobodkina G."/>
            <person name="Slobodkin A."/>
            <person name="Moalic Y."/>
            <person name="Frolova A."/>
            <person name="Shao Z."/>
            <person name="Alain K."/>
        </authorList>
    </citation>
    <scope>NUCLEOTIDE SEQUENCE [LARGE SCALE GENOMIC DNA]</scope>
    <source>
        <strain evidence="11 12">SU872</strain>
    </source>
</reference>
<dbReference type="InterPro" id="IPR004090">
    <property type="entry name" value="Chemotax_Me-accpt_rcpt"/>
</dbReference>
<feature type="coiled-coil region" evidence="6">
    <location>
        <begin position="421"/>
        <end position="505"/>
    </location>
</feature>
<evidence type="ECO:0000313" key="12">
    <source>
        <dbReference type="Proteomes" id="UP000501253"/>
    </source>
</evidence>
<dbReference type="Pfam" id="PF00672">
    <property type="entry name" value="HAMP"/>
    <property type="match status" value="1"/>
</dbReference>
<dbReference type="Proteomes" id="UP000501253">
    <property type="component" value="Chromosome"/>
</dbReference>
<keyword evidence="3 5" id="KW-0807">Transducer</keyword>
<evidence type="ECO:0000256" key="3">
    <source>
        <dbReference type="ARBA" id="ARBA00023224"/>
    </source>
</evidence>
<dbReference type="InterPro" id="IPR004089">
    <property type="entry name" value="MCPsignal_dom"/>
</dbReference>
<dbReference type="PROSITE" id="PS50111">
    <property type="entry name" value="CHEMOTAXIS_TRANSDUC_2"/>
    <property type="match status" value="1"/>
</dbReference>
<keyword evidence="12" id="KW-1185">Reference proteome</keyword>
<comment type="similarity">
    <text evidence="4">Belongs to the methyl-accepting chemotaxis (MCP) protein family.</text>
</comment>
<dbReference type="PANTHER" id="PTHR32089:SF112">
    <property type="entry name" value="LYSOZYME-LIKE PROTEIN-RELATED"/>
    <property type="match status" value="1"/>
</dbReference>
<dbReference type="SUPFAM" id="SSF58104">
    <property type="entry name" value="Methyl-accepting chemotaxis protein (MCP) signaling domain"/>
    <property type="match status" value="1"/>
</dbReference>
<evidence type="ECO:0000259" key="10">
    <source>
        <dbReference type="PROSITE" id="PS50885"/>
    </source>
</evidence>
<dbReference type="InterPro" id="IPR000727">
    <property type="entry name" value="T_SNARE_dom"/>
</dbReference>
<dbReference type="CDD" id="cd06225">
    <property type="entry name" value="HAMP"/>
    <property type="match status" value="1"/>
</dbReference>
<feature type="transmembrane region" description="Helical" evidence="7">
    <location>
        <begin position="181"/>
        <end position="204"/>
    </location>
</feature>
<evidence type="ECO:0000256" key="7">
    <source>
        <dbReference type="SAM" id="Phobius"/>
    </source>
</evidence>
<dbReference type="GO" id="GO:0004888">
    <property type="term" value="F:transmembrane signaling receptor activity"/>
    <property type="evidence" value="ECO:0007669"/>
    <property type="project" value="InterPro"/>
</dbReference>
<sequence length="521" mass="58397">MKRFGLVARMGLVFGIIVALNLLGLAALFWAKQEYRLVQREANERIEELLRLQDLKYQFTRWKVNILSGMFNLAEFRFSTKDLVQDLQSLKAHTTEEKAFLDKLQRRYRKMNALSDRVLEMLSRADQWEDEDELREALLEIYNEELSPLTKTLYKELDQGAQILRSQIGELQRRAEERLRLVSLLQAVVVGLSVLLLVAFGLYFHRKLRGGFAALSEALTRLAQGDFSHHLEVRDRDEIAQMLAMINQTLEELRPMVQKIREASGDLQEEARQMQAAAEETIQSSEGTKLRAESMERNAQTILSHAQAEAQAVNEISTAIQEISQNTTKATQITNEAVEKARLAQEVIHKVGEVSREIESVIQLITGVAEQTKFLALNATIEAARAGEAGKGFAVVANEVKELARQTAEATEGITGKIRAMQNESRQAVEATDEIVNIIEEINQIASAIAAAVEEQTAVISEIAERLESTRREAENLSGEAQAAYQEALKAVETARKNLEQAQGLSRLAQDLASLAAQFRV</sequence>
<feature type="domain" description="HAMP" evidence="10">
    <location>
        <begin position="206"/>
        <end position="258"/>
    </location>
</feature>
<protein>
    <submittedName>
        <fullName evidence="11">Methyl-accepting chemotaxis protein</fullName>
    </submittedName>
</protein>
<evidence type="ECO:0000259" key="8">
    <source>
        <dbReference type="PROSITE" id="PS50111"/>
    </source>
</evidence>
<dbReference type="Pfam" id="PF00015">
    <property type="entry name" value="MCPsignal"/>
    <property type="match status" value="1"/>
</dbReference>
<evidence type="ECO:0000256" key="5">
    <source>
        <dbReference type="PROSITE-ProRule" id="PRU00284"/>
    </source>
</evidence>
<dbReference type="GO" id="GO:0005886">
    <property type="term" value="C:plasma membrane"/>
    <property type="evidence" value="ECO:0007669"/>
    <property type="project" value="UniProtKB-SubCell"/>
</dbReference>
<dbReference type="SMART" id="SM00283">
    <property type="entry name" value="MA"/>
    <property type="match status" value="1"/>
</dbReference>
<evidence type="ECO:0000259" key="9">
    <source>
        <dbReference type="PROSITE" id="PS50192"/>
    </source>
</evidence>
<dbReference type="SMART" id="SM00304">
    <property type="entry name" value="HAMP"/>
    <property type="match status" value="1"/>
</dbReference>
<dbReference type="PROSITE" id="PS50192">
    <property type="entry name" value="T_SNARE"/>
    <property type="match status" value="1"/>
</dbReference>
<evidence type="ECO:0000256" key="1">
    <source>
        <dbReference type="ARBA" id="ARBA00004429"/>
    </source>
</evidence>
<dbReference type="PRINTS" id="PR00260">
    <property type="entry name" value="CHEMTRNSDUCR"/>
</dbReference>
<evidence type="ECO:0000256" key="4">
    <source>
        <dbReference type="ARBA" id="ARBA00029447"/>
    </source>
</evidence>
<proteinExistence type="inferred from homology"/>
<dbReference type="PANTHER" id="PTHR32089">
    <property type="entry name" value="METHYL-ACCEPTING CHEMOTAXIS PROTEIN MCPB"/>
    <property type="match status" value="1"/>
</dbReference>
<feature type="transmembrane region" description="Helical" evidence="7">
    <location>
        <begin position="6"/>
        <end position="31"/>
    </location>
</feature>
<evidence type="ECO:0000256" key="2">
    <source>
        <dbReference type="ARBA" id="ARBA00022519"/>
    </source>
</evidence>
<feature type="domain" description="T-SNARE coiled-coil homology" evidence="9">
    <location>
        <begin position="422"/>
        <end position="470"/>
    </location>
</feature>
<keyword evidence="7" id="KW-1133">Transmembrane helix</keyword>
<dbReference type="InterPro" id="IPR003660">
    <property type="entry name" value="HAMP_dom"/>
</dbReference>
<accession>A0A6H1WS27</accession>
<organism evidence="11 12">
    <name type="scientific">Thermosulfurimonas marina</name>
    <dbReference type="NCBI Taxonomy" id="2047767"/>
    <lineage>
        <taxon>Bacteria</taxon>
        <taxon>Pseudomonadati</taxon>
        <taxon>Thermodesulfobacteriota</taxon>
        <taxon>Thermodesulfobacteria</taxon>
        <taxon>Thermodesulfobacteriales</taxon>
        <taxon>Thermodesulfobacteriaceae</taxon>
        <taxon>Thermosulfurimonas</taxon>
    </lineage>
</organism>
<dbReference type="GO" id="GO:0006935">
    <property type="term" value="P:chemotaxis"/>
    <property type="evidence" value="ECO:0007669"/>
    <property type="project" value="InterPro"/>
</dbReference>
<keyword evidence="2" id="KW-0997">Cell inner membrane</keyword>
<evidence type="ECO:0000256" key="6">
    <source>
        <dbReference type="SAM" id="Coils"/>
    </source>
</evidence>
<dbReference type="AlphaFoldDB" id="A0A6H1WS27"/>
<dbReference type="GO" id="GO:0007165">
    <property type="term" value="P:signal transduction"/>
    <property type="evidence" value="ECO:0007669"/>
    <property type="project" value="UniProtKB-KW"/>
</dbReference>
<keyword evidence="6" id="KW-0175">Coiled coil</keyword>